<proteinExistence type="predicted"/>
<dbReference type="PANTHER" id="PTHR13939">
    <property type="entry name" value="NICOTINAMIDE-NUCLEOTIDE AMIDOHYDROLASE PNCC"/>
    <property type="match status" value="1"/>
</dbReference>
<dbReference type="eggNOG" id="COG1058">
    <property type="taxonomic scope" value="Bacteria"/>
</dbReference>
<organism evidence="2 3">
    <name type="scientific">Roseiflexus castenholzii (strain DSM 13941 / HLO8)</name>
    <dbReference type="NCBI Taxonomy" id="383372"/>
    <lineage>
        <taxon>Bacteria</taxon>
        <taxon>Bacillati</taxon>
        <taxon>Chloroflexota</taxon>
        <taxon>Chloroflexia</taxon>
        <taxon>Chloroflexales</taxon>
        <taxon>Roseiflexineae</taxon>
        <taxon>Roseiflexaceae</taxon>
        <taxon>Roseiflexus</taxon>
    </lineage>
</organism>
<dbReference type="KEGG" id="rca:Rcas_3269"/>
<dbReference type="InterPro" id="IPR050101">
    <property type="entry name" value="CinA"/>
</dbReference>
<dbReference type="SUPFAM" id="SSF53218">
    <property type="entry name" value="Molybdenum cofactor biosynthesis proteins"/>
    <property type="match status" value="1"/>
</dbReference>
<dbReference type="EMBL" id="CP000804">
    <property type="protein sequence ID" value="ABU59321.1"/>
    <property type="molecule type" value="Genomic_DNA"/>
</dbReference>
<protein>
    <submittedName>
        <fullName evidence="2">Molybdopterin binding domain</fullName>
    </submittedName>
</protein>
<sequence>MIPVEIVVTGNELLQGDVLDTNTNWICRRITALGGRVERAVIVRDDMDAIVREIRSCLERSARLVITIGGMGPTQDDVTVAAVAAALHRPLALHPEALAIVRRQYEQFARDGAVDDPTITPVREKMAHVPAGAAPLENPVGAAPGVLLETDTSTVVCLPGVPAELKGIFEGALQPVLQQLFGESAFLEKLAIVNCKDESVLAPVLQAISEKHPDVYLKSRAQRFGSDVKFRVTLSTTGSSREVAEQRIVAAEEDFQRALSAIGASIEAVDAQVG</sequence>
<dbReference type="AlphaFoldDB" id="A7NP25"/>
<accession>A7NP25</accession>
<dbReference type="STRING" id="383372.Rcas_3269"/>
<dbReference type="HOGENOM" id="CLU_030805_0_5_0"/>
<dbReference type="Pfam" id="PF00994">
    <property type="entry name" value="MoCF_biosynth"/>
    <property type="match status" value="1"/>
</dbReference>
<reference evidence="2 3" key="1">
    <citation type="submission" date="2007-08" db="EMBL/GenBank/DDBJ databases">
        <title>Complete sequence of Roseiflexus castenholzii DSM 13941.</title>
        <authorList>
            <consortium name="US DOE Joint Genome Institute"/>
            <person name="Copeland A."/>
            <person name="Lucas S."/>
            <person name="Lapidus A."/>
            <person name="Barry K."/>
            <person name="Glavina del Rio T."/>
            <person name="Dalin E."/>
            <person name="Tice H."/>
            <person name="Pitluck S."/>
            <person name="Thompson L.S."/>
            <person name="Brettin T."/>
            <person name="Bruce D."/>
            <person name="Detter J.C."/>
            <person name="Han C."/>
            <person name="Tapia R."/>
            <person name="Schmutz J."/>
            <person name="Larimer F."/>
            <person name="Land M."/>
            <person name="Hauser L."/>
            <person name="Kyrpides N."/>
            <person name="Mikhailova N."/>
            <person name="Bryant D.A."/>
            <person name="Hanada S."/>
            <person name="Tsukatani Y."/>
            <person name="Richardson P."/>
        </authorList>
    </citation>
    <scope>NUCLEOTIDE SEQUENCE [LARGE SCALE GENOMIC DNA]</scope>
    <source>
        <strain evidence="3">DSM 13941 / HLO8</strain>
    </source>
</reference>
<evidence type="ECO:0000259" key="1">
    <source>
        <dbReference type="SMART" id="SM00852"/>
    </source>
</evidence>
<feature type="domain" description="MoaB/Mog" evidence="1">
    <location>
        <begin position="5"/>
        <end position="179"/>
    </location>
</feature>
<dbReference type="OrthoDB" id="9801454at2"/>
<dbReference type="InterPro" id="IPR036425">
    <property type="entry name" value="MoaB/Mog-like_dom_sf"/>
</dbReference>
<gene>
    <name evidence="2" type="ordered locus">Rcas_3269</name>
</gene>
<dbReference type="RefSeq" id="WP_012121745.1">
    <property type="nucleotide sequence ID" value="NC_009767.1"/>
</dbReference>
<dbReference type="SMART" id="SM00852">
    <property type="entry name" value="MoCF_biosynth"/>
    <property type="match status" value="1"/>
</dbReference>
<dbReference type="Gene3D" id="3.40.980.10">
    <property type="entry name" value="MoaB/Mog-like domain"/>
    <property type="match status" value="1"/>
</dbReference>
<keyword evidence="3" id="KW-1185">Reference proteome</keyword>
<dbReference type="Proteomes" id="UP000000263">
    <property type="component" value="Chromosome"/>
</dbReference>
<dbReference type="InterPro" id="IPR001453">
    <property type="entry name" value="MoaB/Mog_dom"/>
</dbReference>
<name>A7NP25_ROSCS</name>
<evidence type="ECO:0000313" key="2">
    <source>
        <dbReference type="EMBL" id="ABU59321.1"/>
    </source>
</evidence>
<dbReference type="CDD" id="cd00885">
    <property type="entry name" value="cinA"/>
    <property type="match status" value="1"/>
</dbReference>
<dbReference type="PANTHER" id="PTHR13939:SF0">
    <property type="entry name" value="NMN AMIDOHYDROLASE-LIKE PROTEIN YFAY"/>
    <property type="match status" value="1"/>
</dbReference>
<evidence type="ECO:0000313" key="3">
    <source>
        <dbReference type="Proteomes" id="UP000000263"/>
    </source>
</evidence>